<evidence type="ECO:0000313" key="9">
    <source>
        <dbReference type="Proteomes" id="UP000541426"/>
    </source>
</evidence>
<dbReference type="GO" id="GO:0005886">
    <property type="term" value="C:plasma membrane"/>
    <property type="evidence" value="ECO:0007669"/>
    <property type="project" value="UniProtKB-SubCell"/>
</dbReference>
<feature type="transmembrane region" description="Helical" evidence="7">
    <location>
        <begin position="221"/>
        <end position="241"/>
    </location>
</feature>
<evidence type="ECO:0000256" key="3">
    <source>
        <dbReference type="ARBA" id="ARBA00022475"/>
    </source>
</evidence>
<keyword evidence="6 7" id="KW-0472">Membrane</keyword>
<dbReference type="InterPro" id="IPR050833">
    <property type="entry name" value="Poly_Biosynth_Transport"/>
</dbReference>
<accession>A0A7W6DJP6</accession>
<feature type="transmembrane region" description="Helical" evidence="7">
    <location>
        <begin position="304"/>
        <end position="325"/>
    </location>
</feature>
<dbReference type="AlphaFoldDB" id="A0A7W6DJP6"/>
<gene>
    <name evidence="8" type="ORF">GGQ68_000140</name>
</gene>
<evidence type="ECO:0000256" key="6">
    <source>
        <dbReference type="ARBA" id="ARBA00023136"/>
    </source>
</evidence>
<keyword evidence="9" id="KW-1185">Reference proteome</keyword>
<feature type="transmembrane region" description="Helical" evidence="7">
    <location>
        <begin position="427"/>
        <end position="445"/>
    </location>
</feature>
<comment type="caution">
    <text evidence="8">The sequence shown here is derived from an EMBL/GenBank/DDBJ whole genome shotgun (WGS) entry which is preliminary data.</text>
</comment>
<comment type="subcellular location">
    <subcellularLocation>
        <location evidence="1">Cell membrane</location>
        <topology evidence="1">Multi-pass membrane protein</topology>
    </subcellularLocation>
</comment>
<reference evidence="8 9" key="1">
    <citation type="submission" date="2020-08" db="EMBL/GenBank/DDBJ databases">
        <title>Genomic Encyclopedia of Type Strains, Phase IV (KMG-IV): sequencing the most valuable type-strain genomes for metagenomic binning, comparative biology and taxonomic classification.</title>
        <authorList>
            <person name="Goeker M."/>
        </authorList>
    </citation>
    <scope>NUCLEOTIDE SEQUENCE [LARGE SCALE GENOMIC DNA]</scope>
    <source>
        <strain evidence="8 9">DSM 102235</strain>
    </source>
</reference>
<dbReference type="PANTHER" id="PTHR30250">
    <property type="entry name" value="PST FAMILY PREDICTED COLANIC ACID TRANSPORTER"/>
    <property type="match status" value="1"/>
</dbReference>
<organism evidence="8 9">
    <name type="scientific">Sagittula marina</name>
    <dbReference type="NCBI Taxonomy" id="943940"/>
    <lineage>
        <taxon>Bacteria</taxon>
        <taxon>Pseudomonadati</taxon>
        <taxon>Pseudomonadota</taxon>
        <taxon>Alphaproteobacteria</taxon>
        <taxon>Rhodobacterales</taxon>
        <taxon>Roseobacteraceae</taxon>
        <taxon>Sagittula</taxon>
    </lineage>
</organism>
<keyword evidence="4 7" id="KW-0812">Transmembrane</keyword>
<feature type="transmembrane region" description="Helical" evidence="7">
    <location>
        <begin position="182"/>
        <end position="200"/>
    </location>
</feature>
<evidence type="ECO:0000256" key="1">
    <source>
        <dbReference type="ARBA" id="ARBA00004651"/>
    </source>
</evidence>
<protein>
    <submittedName>
        <fullName evidence="8">O-antigen/teichoic acid export membrane protein</fullName>
    </submittedName>
</protein>
<feature type="transmembrane region" description="Helical" evidence="7">
    <location>
        <begin position="152"/>
        <end position="176"/>
    </location>
</feature>
<evidence type="ECO:0000256" key="4">
    <source>
        <dbReference type="ARBA" id="ARBA00022692"/>
    </source>
</evidence>
<keyword evidence="3" id="KW-1003">Cell membrane</keyword>
<comment type="similarity">
    <text evidence="2">Belongs to the polysaccharide synthase family.</text>
</comment>
<dbReference type="PANTHER" id="PTHR30250:SF10">
    <property type="entry name" value="LIPOPOLYSACCHARIDE BIOSYNTHESIS PROTEIN WZXC"/>
    <property type="match status" value="1"/>
</dbReference>
<evidence type="ECO:0000256" key="2">
    <source>
        <dbReference type="ARBA" id="ARBA00007430"/>
    </source>
</evidence>
<feature type="transmembrane region" description="Helical" evidence="7">
    <location>
        <begin position="369"/>
        <end position="388"/>
    </location>
</feature>
<keyword evidence="5 7" id="KW-1133">Transmembrane helix</keyword>
<evidence type="ECO:0000313" key="8">
    <source>
        <dbReference type="EMBL" id="MBB3983829.1"/>
    </source>
</evidence>
<feature type="transmembrane region" description="Helical" evidence="7">
    <location>
        <begin position="98"/>
        <end position="115"/>
    </location>
</feature>
<feature type="transmembrane region" description="Helical" evidence="7">
    <location>
        <begin position="394"/>
        <end position="415"/>
    </location>
</feature>
<feature type="transmembrane region" description="Helical" evidence="7">
    <location>
        <begin position="261"/>
        <end position="284"/>
    </location>
</feature>
<proteinExistence type="inferred from homology"/>
<dbReference type="Pfam" id="PF13440">
    <property type="entry name" value="Polysacc_synt_3"/>
    <property type="match status" value="1"/>
</dbReference>
<feature type="transmembrane region" description="Helical" evidence="7">
    <location>
        <begin position="337"/>
        <end position="357"/>
    </location>
</feature>
<dbReference type="Proteomes" id="UP000541426">
    <property type="component" value="Unassembled WGS sequence"/>
</dbReference>
<dbReference type="EMBL" id="JACIEJ010000001">
    <property type="protein sequence ID" value="MBB3983829.1"/>
    <property type="molecule type" value="Genomic_DNA"/>
</dbReference>
<evidence type="ECO:0000256" key="5">
    <source>
        <dbReference type="ARBA" id="ARBA00022989"/>
    </source>
</evidence>
<sequence length="453" mass="49427">MSMAGRFAMLRGDGLGARVMRSSLLTVGGFGFSQVVRLASNLILTRLLFPEAFGLMSLVMVFLMALHQFSDVGAIPAILQSKRGDDRDFLDTAWTMQVLRGGGLWLVACALAWPMSRIYDAPELALMLPVAALTSVIDGFRPTAMVTANRHLMLGRVTLLDMFVQLSGVIAAVVLAWWWGSVWALVVSALVGSLVQVWLNTQFLPGPRNRFVWEEEARKELFSFGKWVLLATIAGFFYNQADKILMGKALPLDVFGVYNIGFFWASFPLMLGYMVTQKILIPIYRDTPPKESAENFARLRKMRVAVTALLLGCVGVFALGAVWLVQLLYDSRYEQAGAVAVVVACAQMPVLIVMTYDQAALAAGDSKRFFVLALSRAVLVWIGLLIGLEFAGLLGALIGQGLSYFAAYPVVVWLARRMGAWDGLHDLGFGLLALALASLALWVNWGAVSGLAG</sequence>
<name>A0A7W6DJP6_9RHOB</name>
<evidence type="ECO:0000256" key="7">
    <source>
        <dbReference type="SAM" id="Phobius"/>
    </source>
</evidence>